<dbReference type="EMBL" id="CP011568">
    <property type="protein sequence ID" value="AKJ69358.1"/>
    <property type="molecule type" value="Genomic_DNA"/>
</dbReference>
<accession>A0A0G3EQJ7</accession>
<evidence type="ECO:0000313" key="4">
    <source>
        <dbReference type="Proteomes" id="UP000036700"/>
    </source>
</evidence>
<dbReference type="GO" id="GO:0004497">
    <property type="term" value="F:monooxygenase activity"/>
    <property type="evidence" value="ECO:0007669"/>
    <property type="project" value="UniProtKB-KW"/>
</dbReference>
<organism evidence="3 4">
    <name type="scientific">Pandoraea thiooxydans</name>
    <dbReference type="NCBI Taxonomy" id="445709"/>
    <lineage>
        <taxon>Bacteria</taxon>
        <taxon>Pseudomonadati</taxon>
        <taxon>Pseudomonadota</taxon>
        <taxon>Betaproteobacteria</taxon>
        <taxon>Burkholderiales</taxon>
        <taxon>Burkholderiaceae</taxon>
        <taxon>Pandoraea</taxon>
    </lineage>
</organism>
<dbReference type="Gene3D" id="1.10.630.10">
    <property type="entry name" value="Cytochrome P450"/>
    <property type="match status" value="1"/>
</dbReference>
<comment type="similarity">
    <text evidence="1 2">Belongs to the cytochrome P450 family.</text>
</comment>
<dbReference type="Proteomes" id="UP000036700">
    <property type="component" value="Chromosome"/>
</dbReference>
<dbReference type="InterPro" id="IPR036396">
    <property type="entry name" value="Cyt_P450_sf"/>
</dbReference>
<dbReference type="GO" id="GO:0020037">
    <property type="term" value="F:heme binding"/>
    <property type="evidence" value="ECO:0007669"/>
    <property type="project" value="InterPro"/>
</dbReference>
<dbReference type="InterPro" id="IPR017972">
    <property type="entry name" value="Cyt_P450_CS"/>
</dbReference>
<dbReference type="STRING" id="445709.ABW99_15160"/>
<evidence type="ECO:0008006" key="5">
    <source>
        <dbReference type="Google" id="ProtNLM"/>
    </source>
</evidence>
<keyword evidence="2" id="KW-0349">Heme</keyword>
<dbReference type="InterPro" id="IPR001128">
    <property type="entry name" value="Cyt_P450"/>
</dbReference>
<name>A0A0G3EQJ7_9BURK</name>
<keyword evidence="2" id="KW-0408">Iron</keyword>
<evidence type="ECO:0000256" key="1">
    <source>
        <dbReference type="ARBA" id="ARBA00010617"/>
    </source>
</evidence>
<dbReference type="GO" id="GO:0005506">
    <property type="term" value="F:iron ion binding"/>
    <property type="evidence" value="ECO:0007669"/>
    <property type="project" value="InterPro"/>
</dbReference>
<dbReference type="KEGG" id="ptx:ABW99_15160"/>
<dbReference type="Pfam" id="PF00067">
    <property type="entry name" value="p450"/>
    <property type="match status" value="1"/>
</dbReference>
<dbReference type="PROSITE" id="PS00086">
    <property type="entry name" value="CYTOCHROME_P450"/>
    <property type="match status" value="1"/>
</dbReference>
<protein>
    <recommendedName>
        <fullName evidence="5">Cytochrome</fullName>
    </recommendedName>
</protein>
<dbReference type="GO" id="GO:0016705">
    <property type="term" value="F:oxidoreductase activity, acting on paired donors, with incorporation or reduction of molecular oxygen"/>
    <property type="evidence" value="ECO:0007669"/>
    <property type="project" value="InterPro"/>
</dbReference>
<keyword evidence="2" id="KW-0479">Metal-binding</keyword>
<dbReference type="RefSeq" id="WP_047215257.1">
    <property type="nucleotide sequence ID" value="NZ_CP011568.3"/>
</dbReference>
<dbReference type="AlphaFoldDB" id="A0A0G3EQJ7"/>
<sequence>MSPSDPIAAVTHDDPYPYYRELLARPPLWHDASLGLWVAASAAAVEAALRHPALRVRPPAEPVPKALQDTAAGQIFGRLVRMNDGAGHCPFKQALASTLAAIGPEAARTAGLASAQALLGKHRPAADLAGLDAFVREMPARAVAHLLGVPDDHLDEVAAWTDDFVGCLSPLADTAAVVRGTRAAEHLQRLFHALLRTRTSAYLVALADAAQAMGRLPTDIVVANGIGLLSQTYEATAALIGNTLLALGRQPSLSQSPQHDWHALREVVAEVVRYDAPVQNTRRFAAEAATVAGQTLPAGAALLVVLAAANRDPAANASPDAFLPRRAARRAWTFGAGVHACPGEMLAVTIAASAVEQLLHAGLDPAALSRTFAYRRSGNIRLPQFHP</sequence>
<dbReference type="SUPFAM" id="SSF48264">
    <property type="entry name" value="Cytochrome P450"/>
    <property type="match status" value="1"/>
</dbReference>
<dbReference type="PANTHER" id="PTHR46696">
    <property type="entry name" value="P450, PUTATIVE (EUROFUNG)-RELATED"/>
    <property type="match status" value="1"/>
</dbReference>
<proteinExistence type="inferred from homology"/>
<evidence type="ECO:0000313" key="3">
    <source>
        <dbReference type="EMBL" id="AKJ69358.1"/>
    </source>
</evidence>
<dbReference type="PANTHER" id="PTHR46696:SF1">
    <property type="entry name" value="CYTOCHROME P450 YJIB-RELATED"/>
    <property type="match status" value="1"/>
</dbReference>
<gene>
    <name evidence="3" type="ORF">ABW99_15160</name>
</gene>
<dbReference type="CDD" id="cd11036">
    <property type="entry name" value="AknT-like"/>
    <property type="match status" value="1"/>
</dbReference>
<reference evidence="4" key="1">
    <citation type="submission" date="2015-06" db="EMBL/GenBank/DDBJ databases">
        <authorList>
            <person name="Lim Y.L."/>
            <person name="Ee R."/>
            <person name="Yong D."/>
            <person name="How K.Y."/>
            <person name="Yin W.F."/>
            <person name="Chan K.G."/>
        </authorList>
    </citation>
    <scope>NUCLEOTIDE SEQUENCE [LARGE SCALE GENOMIC DNA]</scope>
    <source>
        <strain evidence="4">DSM 25325</strain>
    </source>
</reference>
<keyword evidence="2" id="KW-0503">Monooxygenase</keyword>
<keyword evidence="2" id="KW-0560">Oxidoreductase</keyword>
<keyword evidence="4" id="KW-1185">Reference proteome</keyword>
<dbReference type="OrthoDB" id="4168525at2"/>
<evidence type="ECO:0000256" key="2">
    <source>
        <dbReference type="RuleBase" id="RU000461"/>
    </source>
</evidence>
<dbReference type="PATRIC" id="fig|445709.3.peg.3208"/>